<dbReference type="Pfam" id="PF05685">
    <property type="entry name" value="Uma2"/>
    <property type="match status" value="1"/>
</dbReference>
<feature type="domain" description="Putative restriction endonuclease" evidence="1">
    <location>
        <begin position="8"/>
        <end position="147"/>
    </location>
</feature>
<dbReference type="PANTHER" id="PTHR35400:SF3">
    <property type="entry name" value="SLL1072 PROTEIN"/>
    <property type="match status" value="1"/>
</dbReference>
<keyword evidence="2" id="KW-0378">Hydrolase</keyword>
<dbReference type="CDD" id="cd06260">
    <property type="entry name" value="DUF820-like"/>
    <property type="match status" value="1"/>
</dbReference>
<evidence type="ECO:0000259" key="1">
    <source>
        <dbReference type="Pfam" id="PF05685"/>
    </source>
</evidence>
<organism evidence="2 3">
    <name type="scientific">Rubrobacter taiwanensis</name>
    <dbReference type="NCBI Taxonomy" id="185139"/>
    <lineage>
        <taxon>Bacteria</taxon>
        <taxon>Bacillati</taxon>
        <taxon>Actinomycetota</taxon>
        <taxon>Rubrobacteria</taxon>
        <taxon>Rubrobacterales</taxon>
        <taxon>Rubrobacteraceae</taxon>
        <taxon>Rubrobacter</taxon>
    </lineage>
</organism>
<sequence length="170" mass="18716">MGEAGIFSEDDRVELVEGEIVEMTPIGWRHAETVTGLTRTLLEIGGSHYDVSVQNPLVLHERGEHLPDLALLRRDRPRDRLPAAEDVLVVVEVADSSLRYDREVKLPLYARAGIPEAWLIDLTADRAEVYSEPGERGYGKVYRTGRGGKVVSATVEGLSFGLAGILPEPE</sequence>
<proteinExistence type="predicted"/>
<dbReference type="GO" id="GO:0004519">
    <property type="term" value="F:endonuclease activity"/>
    <property type="evidence" value="ECO:0007669"/>
    <property type="project" value="UniProtKB-KW"/>
</dbReference>
<reference evidence="2 3" key="1">
    <citation type="submission" date="2019-03" db="EMBL/GenBank/DDBJ databases">
        <title>Whole genome sequence of a novel Rubrobacter taiwanensis strain, isolated from Yellowstone National Park.</title>
        <authorList>
            <person name="Freed S."/>
            <person name="Ramaley R.F."/>
            <person name="Kyndt J.A."/>
        </authorList>
    </citation>
    <scope>NUCLEOTIDE SEQUENCE [LARGE SCALE GENOMIC DNA]</scope>
    <source>
        <strain evidence="2 3">Yellowstone</strain>
    </source>
</reference>
<dbReference type="OrthoDB" id="4537149at2"/>
<dbReference type="InterPro" id="IPR011335">
    <property type="entry name" value="Restrct_endonuc-II-like"/>
</dbReference>
<accession>A0A4R1BFK1</accession>
<name>A0A4R1BFK1_9ACTN</name>
<evidence type="ECO:0000313" key="2">
    <source>
        <dbReference type="EMBL" id="TCJ15965.1"/>
    </source>
</evidence>
<evidence type="ECO:0000313" key="3">
    <source>
        <dbReference type="Proteomes" id="UP000295244"/>
    </source>
</evidence>
<protein>
    <submittedName>
        <fullName evidence="2">Uma2 family endonuclease</fullName>
    </submittedName>
</protein>
<keyword evidence="2" id="KW-0540">Nuclease</keyword>
<keyword evidence="2" id="KW-0255">Endonuclease</keyword>
<comment type="caution">
    <text evidence="2">The sequence shown here is derived from an EMBL/GenBank/DDBJ whole genome shotgun (WGS) entry which is preliminary data.</text>
</comment>
<gene>
    <name evidence="2" type="ORF">E0L93_11935</name>
</gene>
<keyword evidence="3" id="KW-1185">Reference proteome</keyword>
<dbReference type="AlphaFoldDB" id="A0A4R1BFK1"/>
<dbReference type="InterPro" id="IPR008538">
    <property type="entry name" value="Uma2"/>
</dbReference>
<dbReference type="SUPFAM" id="SSF52980">
    <property type="entry name" value="Restriction endonuclease-like"/>
    <property type="match status" value="1"/>
</dbReference>
<dbReference type="EMBL" id="SKBU01000020">
    <property type="protein sequence ID" value="TCJ15965.1"/>
    <property type="molecule type" value="Genomic_DNA"/>
</dbReference>
<dbReference type="PANTHER" id="PTHR35400">
    <property type="entry name" value="SLR1083 PROTEIN"/>
    <property type="match status" value="1"/>
</dbReference>
<dbReference type="Proteomes" id="UP000295244">
    <property type="component" value="Unassembled WGS sequence"/>
</dbReference>
<dbReference type="InterPro" id="IPR012296">
    <property type="entry name" value="Nuclease_put_TT1808"/>
</dbReference>
<dbReference type="Gene3D" id="3.90.1570.10">
    <property type="entry name" value="tt1808, chain A"/>
    <property type="match status" value="1"/>
</dbReference>